<name>A0A2M9CIC6_9MICO</name>
<sequence length="277" mass="28713">MSLRLDPRIPLVWRTPDSVQFGVDHPVARLDGVSALDERLLQALATGAPRGVLRAVVHGDDAAVDRVLTAVGPALLDPARRRRRITVCGTGRVADTVTGLLAAEGDAVTRGRADQPEPPLPEVAVLVEHGVTAPRSAGAWLRRDIAHLPVVITGNAITVGPLVAPGRSPCLHCLALHRADDDAAHVAISAQVLGRRFAEPPLLATEAAVAAVRMLQDGVAGTSLLVTAAGVSRRTWTRHPECACWDATQRGNDSVAASSADASPARPTTAAAAGALA</sequence>
<reference evidence="2 3" key="1">
    <citation type="submission" date="2017-11" db="EMBL/GenBank/DDBJ databases">
        <title>Genomic Encyclopedia of Archaeal and Bacterial Type Strains, Phase II (KMG-II): From Individual Species to Whole Genera.</title>
        <authorList>
            <person name="Goeker M."/>
        </authorList>
    </citation>
    <scope>NUCLEOTIDE SEQUENCE [LARGE SCALE GENOMIC DNA]</scope>
    <source>
        <strain evidence="2 3">DSM 27393</strain>
    </source>
</reference>
<keyword evidence="3" id="KW-1185">Reference proteome</keyword>
<dbReference type="AlphaFoldDB" id="A0A2M9CIC6"/>
<dbReference type="Proteomes" id="UP000228758">
    <property type="component" value="Unassembled WGS sequence"/>
</dbReference>
<dbReference type="Gene3D" id="3.40.50.720">
    <property type="entry name" value="NAD(P)-binding Rossmann-like Domain"/>
    <property type="match status" value="1"/>
</dbReference>
<feature type="region of interest" description="Disordered" evidence="1">
    <location>
        <begin position="255"/>
        <end position="277"/>
    </location>
</feature>
<dbReference type="EMBL" id="PGFF01000001">
    <property type="protein sequence ID" value="PJJ71622.1"/>
    <property type="molecule type" value="Genomic_DNA"/>
</dbReference>
<accession>A0A2M9CIC6</accession>
<gene>
    <name evidence="2" type="ORF">CLV46_1172</name>
</gene>
<organism evidence="2 3">
    <name type="scientific">Diaminobutyricimonas aerilata</name>
    <dbReference type="NCBI Taxonomy" id="1162967"/>
    <lineage>
        <taxon>Bacteria</taxon>
        <taxon>Bacillati</taxon>
        <taxon>Actinomycetota</taxon>
        <taxon>Actinomycetes</taxon>
        <taxon>Micrococcales</taxon>
        <taxon>Microbacteriaceae</taxon>
        <taxon>Diaminobutyricimonas</taxon>
    </lineage>
</organism>
<evidence type="ECO:0000313" key="3">
    <source>
        <dbReference type="Proteomes" id="UP000228758"/>
    </source>
</evidence>
<comment type="caution">
    <text evidence="2">The sequence shown here is derived from an EMBL/GenBank/DDBJ whole genome shotgun (WGS) entry which is preliminary data.</text>
</comment>
<evidence type="ECO:0000313" key="2">
    <source>
        <dbReference type="EMBL" id="PJJ71622.1"/>
    </source>
</evidence>
<protein>
    <submittedName>
        <fullName evidence="2">Bacteriocin biosynthesis cyclodehydratase domain-containing protein</fullName>
    </submittedName>
</protein>
<proteinExistence type="predicted"/>
<evidence type="ECO:0000256" key="1">
    <source>
        <dbReference type="SAM" id="MobiDB-lite"/>
    </source>
</evidence>